<accession>A0A4R2QN30</accession>
<keyword evidence="3" id="KW-0012">Acyltransferase</keyword>
<evidence type="ECO:0000256" key="1">
    <source>
        <dbReference type="ARBA" id="ARBA00005656"/>
    </source>
</evidence>
<dbReference type="PANTHER" id="PTHR43356">
    <property type="entry name" value="PHOSPHATE ACETYLTRANSFERASE"/>
    <property type="match status" value="1"/>
</dbReference>
<dbReference type="InterPro" id="IPR012147">
    <property type="entry name" value="P_Ac_Bu_trans"/>
</dbReference>
<dbReference type="PANTHER" id="PTHR43356:SF3">
    <property type="entry name" value="PHOSPHATE ACETYLTRANSFERASE"/>
    <property type="match status" value="1"/>
</dbReference>
<dbReference type="AlphaFoldDB" id="A0A4R2QN30"/>
<evidence type="ECO:0000259" key="4">
    <source>
        <dbReference type="Pfam" id="PF01515"/>
    </source>
</evidence>
<dbReference type="GO" id="GO:0016746">
    <property type="term" value="F:acyltransferase activity"/>
    <property type="evidence" value="ECO:0007669"/>
    <property type="project" value="UniProtKB-KW"/>
</dbReference>
<protein>
    <submittedName>
        <fullName evidence="5">Phosphotransacetylase</fullName>
    </submittedName>
</protein>
<dbReference type="InterPro" id="IPR050500">
    <property type="entry name" value="Phos_Acetyltrans/Butyryltrans"/>
</dbReference>
<dbReference type="Pfam" id="PF01515">
    <property type="entry name" value="PTA_PTB"/>
    <property type="match status" value="1"/>
</dbReference>
<dbReference type="EMBL" id="SLXQ01000007">
    <property type="protein sequence ID" value="TCP50993.1"/>
    <property type="molecule type" value="Genomic_DNA"/>
</dbReference>
<reference evidence="5 6" key="1">
    <citation type="submission" date="2019-03" db="EMBL/GenBank/DDBJ databases">
        <title>Genomic Encyclopedia of Type Strains, Phase IV (KMG-IV): sequencing the most valuable type-strain genomes for metagenomic binning, comparative biology and taxonomic classification.</title>
        <authorList>
            <person name="Goeker M."/>
        </authorList>
    </citation>
    <scope>NUCLEOTIDE SEQUENCE [LARGE SCALE GENOMIC DNA]</scope>
    <source>
        <strain evidence="5 6">DSM 45765</strain>
    </source>
</reference>
<dbReference type="Proteomes" id="UP000294911">
    <property type="component" value="Unassembled WGS sequence"/>
</dbReference>
<evidence type="ECO:0000256" key="2">
    <source>
        <dbReference type="ARBA" id="ARBA00022679"/>
    </source>
</evidence>
<organism evidence="5 6">
    <name type="scientific">Tamaricihabitans halophyticus</name>
    <dbReference type="NCBI Taxonomy" id="1262583"/>
    <lineage>
        <taxon>Bacteria</taxon>
        <taxon>Bacillati</taxon>
        <taxon>Actinomycetota</taxon>
        <taxon>Actinomycetes</taxon>
        <taxon>Pseudonocardiales</taxon>
        <taxon>Pseudonocardiaceae</taxon>
        <taxon>Tamaricihabitans</taxon>
    </lineage>
</organism>
<sequence>MCAVALGRVRYRAVLNEALRQNPPSSARFEALAHDAVWIAALLLRTGDVDAAVAGAARPTADVLRAGIRVIGLDPDIGTVSSCFLMVLPDGSQFAYADCAVVPEPDANQLADIAIATSRSFHSLTELEPSVAMLSFSTAGSASHANVAKVRLATEAARERVRDLAVDGELQLDAAVVPAVGRRKAPRSSVAGQANVLIFPNLDAGNIAYKTTERFGGAAAIGPIVQGLAAPLNDLSRGCSVADIVGLATVSAVQARQRRRPELLPTAEAR</sequence>
<gene>
    <name evidence="5" type="ORF">EV191_107258</name>
</gene>
<dbReference type="PIRSF" id="PIRSF000428">
    <property type="entry name" value="P_Ac_trans"/>
    <property type="match status" value="1"/>
</dbReference>
<feature type="domain" description="Phosphate acetyl/butaryl transferase" evidence="4">
    <location>
        <begin position="32"/>
        <end position="251"/>
    </location>
</feature>
<dbReference type="InterPro" id="IPR002505">
    <property type="entry name" value="PTA_PTB"/>
</dbReference>
<dbReference type="Gene3D" id="3.40.718.10">
    <property type="entry name" value="Isopropylmalate Dehydrogenase"/>
    <property type="match status" value="1"/>
</dbReference>
<name>A0A4R2QN30_9PSEU</name>
<dbReference type="SUPFAM" id="SSF53659">
    <property type="entry name" value="Isocitrate/Isopropylmalate dehydrogenase-like"/>
    <property type="match status" value="1"/>
</dbReference>
<evidence type="ECO:0000313" key="5">
    <source>
        <dbReference type="EMBL" id="TCP50993.1"/>
    </source>
</evidence>
<proteinExistence type="inferred from homology"/>
<evidence type="ECO:0000313" key="6">
    <source>
        <dbReference type="Proteomes" id="UP000294911"/>
    </source>
</evidence>
<keyword evidence="6" id="KW-1185">Reference proteome</keyword>
<comment type="similarity">
    <text evidence="1">Belongs to the phosphate acetyltransferase and butyryltransferase family.</text>
</comment>
<evidence type="ECO:0000256" key="3">
    <source>
        <dbReference type="ARBA" id="ARBA00023315"/>
    </source>
</evidence>
<keyword evidence="2" id="KW-0808">Transferase</keyword>
<dbReference type="RefSeq" id="WP_243659031.1">
    <property type="nucleotide sequence ID" value="NZ_SLXQ01000007.1"/>
</dbReference>
<comment type="caution">
    <text evidence="5">The sequence shown here is derived from an EMBL/GenBank/DDBJ whole genome shotgun (WGS) entry which is preliminary data.</text>
</comment>